<evidence type="ECO:0000313" key="2">
    <source>
        <dbReference type="Proteomes" id="UP000304912"/>
    </source>
</evidence>
<gene>
    <name evidence="1" type="ORF">FBQ74_17745</name>
</gene>
<sequence length="140" mass="16165">MKPNIEYTAQILDKFESCEQPQLSFVELWNSFVLQEDSNEFVFHFRLLVENGLISRHDMISRPISSLGLHYSSPSDITIFDAQLRLTQQGHDFAKALNNREVLAKLKDGFKEAPFKVIFDGSQQLLTHFFKKKIDSLTAE</sequence>
<keyword evidence="1" id="KW-0614">Plasmid</keyword>
<accession>A0A5B7YJ89</accession>
<name>A0A5B7YJ89_9ALTE</name>
<dbReference type="Proteomes" id="UP000304912">
    <property type="component" value="Plasmid plas12"/>
</dbReference>
<dbReference type="RefSeq" id="WP_139758090.1">
    <property type="nucleotide sequence ID" value="NZ_CP039853.1"/>
</dbReference>
<dbReference type="EMBL" id="CP039853">
    <property type="protein sequence ID" value="QCZ95383.1"/>
    <property type="molecule type" value="Genomic_DNA"/>
</dbReference>
<protein>
    <submittedName>
        <fullName evidence="1">DUF2513 domain-containing protein</fullName>
    </submittedName>
</protein>
<geneLocation type="plasmid" evidence="1 2">
    <name>plas12</name>
</geneLocation>
<evidence type="ECO:0000313" key="1">
    <source>
        <dbReference type="EMBL" id="QCZ95383.1"/>
    </source>
</evidence>
<proteinExistence type="predicted"/>
<organism evidence="1 2">
    <name type="scientific">Salinimonas iocasae</name>
    <dbReference type="NCBI Taxonomy" id="2572577"/>
    <lineage>
        <taxon>Bacteria</taxon>
        <taxon>Pseudomonadati</taxon>
        <taxon>Pseudomonadota</taxon>
        <taxon>Gammaproteobacteria</taxon>
        <taxon>Alteromonadales</taxon>
        <taxon>Alteromonadaceae</taxon>
        <taxon>Alteromonas/Salinimonas group</taxon>
        <taxon>Salinimonas</taxon>
    </lineage>
</organism>
<dbReference type="KEGG" id="salk:FBQ74_17745"/>
<dbReference type="AlphaFoldDB" id="A0A5B7YJ89"/>
<dbReference type="OrthoDB" id="307608at2"/>
<keyword evidence="2" id="KW-1185">Reference proteome</keyword>
<reference evidence="1 2" key="1">
    <citation type="submission" date="2019-04" db="EMBL/GenBank/DDBJ databases">
        <title>Salinimonas iocasae sp. nov., a halophilic bacterium isolated from the outer tube casing of tubeworms in Okinawa Trough.</title>
        <authorList>
            <person name="Zhang H."/>
            <person name="Wang H."/>
            <person name="Li C."/>
        </authorList>
    </citation>
    <scope>NUCLEOTIDE SEQUENCE [LARGE SCALE GENOMIC DNA]</scope>
    <source>
        <strain evidence="1 2">KX18D6</strain>
        <plasmid evidence="1 2">plas12</plasmid>
    </source>
</reference>